<dbReference type="Pfam" id="PF01750">
    <property type="entry name" value="HycI"/>
    <property type="match status" value="1"/>
</dbReference>
<feature type="non-terminal residue" evidence="5">
    <location>
        <position position="1"/>
    </location>
</feature>
<dbReference type="SUPFAM" id="SSF53163">
    <property type="entry name" value="HybD-like"/>
    <property type="match status" value="1"/>
</dbReference>
<dbReference type="InterPro" id="IPR023430">
    <property type="entry name" value="Pept_HybD-like_dom_sf"/>
</dbReference>
<evidence type="ECO:0000313" key="5">
    <source>
        <dbReference type="EMBL" id="PWB74175.1"/>
    </source>
</evidence>
<dbReference type="Gene3D" id="3.40.50.1450">
    <property type="entry name" value="HybD-like"/>
    <property type="match status" value="1"/>
</dbReference>
<organism evidence="5 6">
    <name type="scientific">candidate division GN15 bacterium</name>
    <dbReference type="NCBI Taxonomy" id="2072418"/>
    <lineage>
        <taxon>Bacteria</taxon>
        <taxon>candidate division GN15</taxon>
    </lineage>
</organism>
<dbReference type="GO" id="GO:0008047">
    <property type="term" value="F:enzyme activator activity"/>
    <property type="evidence" value="ECO:0007669"/>
    <property type="project" value="InterPro"/>
</dbReference>
<comment type="similarity">
    <text evidence="1">Belongs to the peptidase A31 family.</text>
</comment>
<gene>
    <name evidence="5" type="ORF">C3F09_04275</name>
</gene>
<evidence type="ECO:0000256" key="3">
    <source>
        <dbReference type="ARBA" id="ARBA00022750"/>
    </source>
</evidence>
<sequence length="106" mass="11438">ANRRSVLIVDTIDTGKSAPGTLHFFPIGKLTPSKNLINSHQINLPTALEFGRKMGCRMPDDIQVLAVEAQDVTTLAETLTAAVAAAVPDAVERVRTWVRDKVTAQS</sequence>
<name>A0A855X4V3_9BACT</name>
<accession>A0A855X4V3</accession>
<dbReference type="PANTHER" id="PTHR30302:SF1">
    <property type="entry name" value="HYDROGENASE 2 MATURATION PROTEASE"/>
    <property type="match status" value="1"/>
</dbReference>
<evidence type="ECO:0008006" key="7">
    <source>
        <dbReference type="Google" id="ProtNLM"/>
    </source>
</evidence>
<dbReference type="InterPro" id="IPR000671">
    <property type="entry name" value="Peptidase_A31"/>
</dbReference>
<reference evidence="5 6" key="1">
    <citation type="journal article" date="2018" name="ISME J.">
        <title>A methanotrophic archaeon couples anaerobic oxidation of methane to Fe(III) reduction.</title>
        <authorList>
            <person name="Cai C."/>
            <person name="Leu A.O."/>
            <person name="Xie G.J."/>
            <person name="Guo J."/>
            <person name="Feng Y."/>
            <person name="Zhao J.X."/>
            <person name="Tyson G.W."/>
            <person name="Yuan Z."/>
            <person name="Hu S."/>
        </authorList>
    </citation>
    <scope>NUCLEOTIDE SEQUENCE [LARGE SCALE GENOMIC DNA]</scope>
    <source>
        <strain evidence="5">FeB_12</strain>
    </source>
</reference>
<dbReference type="PANTHER" id="PTHR30302">
    <property type="entry name" value="HYDROGENASE 1 MATURATION PROTEASE"/>
    <property type="match status" value="1"/>
</dbReference>
<dbReference type="Proteomes" id="UP000250918">
    <property type="component" value="Unassembled WGS sequence"/>
</dbReference>
<keyword evidence="2" id="KW-0645">Protease</keyword>
<dbReference type="GO" id="GO:0004190">
    <property type="term" value="F:aspartic-type endopeptidase activity"/>
    <property type="evidence" value="ECO:0007669"/>
    <property type="project" value="UniProtKB-KW"/>
</dbReference>
<dbReference type="EMBL" id="PQAP01000039">
    <property type="protein sequence ID" value="PWB74175.1"/>
    <property type="molecule type" value="Genomic_DNA"/>
</dbReference>
<dbReference type="AlphaFoldDB" id="A0A855X4V3"/>
<protein>
    <recommendedName>
        <fullName evidence="7">Hydrogenase maturation protease</fullName>
    </recommendedName>
</protein>
<evidence type="ECO:0000256" key="4">
    <source>
        <dbReference type="ARBA" id="ARBA00022801"/>
    </source>
</evidence>
<dbReference type="GO" id="GO:0016485">
    <property type="term" value="P:protein processing"/>
    <property type="evidence" value="ECO:0007669"/>
    <property type="project" value="TreeGrafter"/>
</dbReference>
<evidence type="ECO:0000256" key="2">
    <source>
        <dbReference type="ARBA" id="ARBA00022670"/>
    </source>
</evidence>
<keyword evidence="4" id="KW-0378">Hydrolase</keyword>
<evidence type="ECO:0000256" key="1">
    <source>
        <dbReference type="ARBA" id="ARBA00006814"/>
    </source>
</evidence>
<proteinExistence type="inferred from homology"/>
<keyword evidence="3" id="KW-0064">Aspartyl protease</keyword>
<evidence type="ECO:0000313" key="6">
    <source>
        <dbReference type="Proteomes" id="UP000250918"/>
    </source>
</evidence>
<comment type="caution">
    <text evidence="5">The sequence shown here is derived from an EMBL/GenBank/DDBJ whole genome shotgun (WGS) entry which is preliminary data.</text>
</comment>
<dbReference type="NCBIfam" id="TIGR00072">
    <property type="entry name" value="hydrog_prot"/>
    <property type="match status" value="1"/>
</dbReference>